<accession>A0A075FXI0</accession>
<organism evidence="1">
    <name type="scientific">uncultured marine group II/III euryarchaeote AD1000_80_C01</name>
    <dbReference type="NCBI Taxonomy" id="1457813"/>
    <lineage>
        <taxon>Archaea</taxon>
        <taxon>Methanobacteriati</taxon>
        <taxon>Methanobacteriota</taxon>
        <taxon>environmental samples</taxon>
    </lineage>
</organism>
<dbReference type="AlphaFoldDB" id="A0A075FXI0"/>
<dbReference type="EMBL" id="KF900480">
    <property type="protein sequence ID" value="AIE96475.1"/>
    <property type="molecule type" value="Genomic_DNA"/>
</dbReference>
<proteinExistence type="predicted"/>
<evidence type="ECO:0000313" key="1">
    <source>
        <dbReference type="EMBL" id="AIE96475.1"/>
    </source>
</evidence>
<reference evidence="1" key="1">
    <citation type="journal article" date="2014" name="Genome Biol. Evol.">
        <title>Pangenome evidence for extensive interdomain horizontal transfer affecting lineage core and shell genes in uncultured planktonic thaumarchaeota and euryarchaeota.</title>
        <authorList>
            <person name="Deschamps P."/>
            <person name="Zivanovic Y."/>
            <person name="Moreira D."/>
            <person name="Rodriguez-Valera F."/>
            <person name="Lopez-Garcia P."/>
        </authorList>
    </citation>
    <scope>NUCLEOTIDE SEQUENCE</scope>
</reference>
<protein>
    <submittedName>
        <fullName evidence="1">Uncharacterized protein</fullName>
    </submittedName>
</protein>
<sequence>MKIAQIENPKLDPEWVSCADHLDNLPILSDISHLSIPLQGRILRLSSYLSASRPSSGPWCARGVLAASSQGCTGLSLSLIDSWLSKHWSSVQEARARVVTRSYLQRLKSGVLESREISPGILDCSDISASMTPSIIRHRNWLRKSKDWVVLSGGDHLSNGYWVWYFDESGIGTVLQKKMGRNRLTELYDEIGIHLNHPRVEGIDGHLYSAR</sequence>
<name>A0A075FXI0_9EURY</name>